<proteinExistence type="predicted"/>
<dbReference type="InterPro" id="IPR000504">
    <property type="entry name" value="RRM_dom"/>
</dbReference>
<dbReference type="PANTHER" id="PTHR15225:SF8">
    <property type="entry name" value="RNA-BINDING PROTEIN 43"/>
    <property type="match status" value="1"/>
</dbReference>
<feature type="compositionally biased region" description="Basic and acidic residues" evidence="2">
    <location>
        <begin position="651"/>
        <end position="666"/>
    </location>
</feature>
<dbReference type="InterPro" id="IPR009909">
    <property type="entry name" value="Nmi/IFP35_dom"/>
</dbReference>
<feature type="signal peptide" evidence="3">
    <location>
        <begin position="1"/>
        <end position="17"/>
    </location>
</feature>
<sequence length="1130" mass="122608">MRQLWLTLMLLVACGHGETKGGLGIKLKCWRLPGRMRQLDAGQGRVYGIGLDHVPKRLVNKCWSPLDGHMKHITVGPAGVWATDLEGNLYTLEEDTWKQIPGTLEQVDAGGTGFLAGVKDCHLAFCADIVPGSPSLGWTLIPGKLRYYSCGPDACWGVGEAGEVYVRTGVQTGDCAGKLGTVDSKVRMSKVEVGFDGSVFALSSTGVPYERVGISDSNPRGTEWVRLRGLEPIHSLTYDRYTLWLINNAGELPTDEISVKMEAEGCTVTVSGLPTDIEEDRLTDKLCIHFLRSRHGGGEVTSVNIIKTMPSCALITFEDSQVAQSVVQYGKHILLVDDKEYELTVSFPSKEVDQDKVFMCMTVTVDYNWLPMGKEALTSVQQSSPGVQCGFDLPAGLCTLSGPFSVVQAIVAQLLGFLEKPETLEKPTRQASVPDLGGFGRVSPEVPPCRTLEGSSGTSRRRGPRAEPLLQDYDQSVVVDIDTFRYLQKRCGEEYESVLRRHGVEALDVTAAGVTTLVLQARRGQTPGEGGLQEARRNLRRLCQETESRLCRERLLKDCGPREGLQQALEVLKAQLPRLLLGEDRKHISIVGSSSDVAEAKRFLLDLRAEEEERLRPRLDRAGPGTSTGKTLTTFMGGSLEGAREYSSAARLRDTQGRDRGQDRLGTRLGNTLSTSSSAFGAFPEFSSAHKQRLDINSLLGSGPVFGSGQIFGKERQGVGVGGLDLEDQRKFGSKGQDIPLEQSDPLSAASAESRSFLCSTLIDSGLPNEKLQLGSSLSSLQYMDLFGERRVQSATTPCSESDFKTTLRRSSSFSGYTRNKRDQKVGEASGSGEKLSRGNQSTPGVSREEQEAYSAEVQASTVMWEYMKEAYSARLEDIISGSQMKEGQSDGGVTTIILRGAERSSLDGCQRELKNMVAMVATDFVVQELPLARLGVGDPQDDTLEICCDEVRRRFRKVKIQKGQESLAITGPRQLCAQVAGALEEVFHDGAERRKRQRGRPPWAGGTSDTSLTVDKDNPDQSSSLAPPDGSREEPATQREEEMGPAAGERSQNAQRVSGGGGQHASQSAAQKEPIIMEKLRRGSPKDVRTGEPSQGEQGTEGPESPGVGDLTRPGLTVGSLETEALDSG</sequence>
<comment type="caution">
    <text evidence="5">The sequence shown here is derived from an EMBL/GenBank/DDBJ whole genome shotgun (WGS) entry which is preliminary data.</text>
</comment>
<dbReference type="EMBL" id="JAFJMO010000016">
    <property type="protein sequence ID" value="KAJ8253709.1"/>
    <property type="molecule type" value="Genomic_DNA"/>
</dbReference>
<keyword evidence="6" id="KW-1185">Reference proteome</keyword>
<feature type="domain" description="RRM" evidence="4">
    <location>
        <begin position="266"/>
        <end position="350"/>
    </location>
</feature>
<dbReference type="InterPro" id="IPR006624">
    <property type="entry name" value="Beta-propeller_rpt_TECPR"/>
</dbReference>
<dbReference type="InterPro" id="IPR012677">
    <property type="entry name" value="Nucleotide-bd_a/b_plait_sf"/>
</dbReference>
<dbReference type="Pfam" id="PF19193">
    <property type="entry name" value="Tectonin"/>
    <property type="match status" value="1"/>
</dbReference>
<feature type="region of interest" description="Disordered" evidence="2">
    <location>
        <begin position="643"/>
        <end position="668"/>
    </location>
</feature>
<feature type="compositionally biased region" description="Basic and acidic residues" evidence="2">
    <location>
        <begin position="1076"/>
        <end position="1091"/>
    </location>
</feature>
<name>A0A9Q1CZ55_CONCO</name>
<feature type="region of interest" description="Disordered" evidence="2">
    <location>
        <begin position="991"/>
        <end position="1130"/>
    </location>
</feature>
<dbReference type="Pfam" id="PF07292">
    <property type="entry name" value="NID"/>
    <property type="match status" value="1"/>
</dbReference>
<evidence type="ECO:0000313" key="5">
    <source>
        <dbReference type="EMBL" id="KAJ8253709.1"/>
    </source>
</evidence>
<organism evidence="5 6">
    <name type="scientific">Conger conger</name>
    <name type="common">Conger eel</name>
    <name type="synonym">Muraena conger</name>
    <dbReference type="NCBI Taxonomy" id="82655"/>
    <lineage>
        <taxon>Eukaryota</taxon>
        <taxon>Metazoa</taxon>
        <taxon>Chordata</taxon>
        <taxon>Craniata</taxon>
        <taxon>Vertebrata</taxon>
        <taxon>Euteleostomi</taxon>
        <taxon>Actinopterygii</taxon>
        <taxon>Neopterygii</taxon>
        <taxon>Teleostei</taxon>
        <taxon>Anguilliformes</taxon>
        <taxon>Congridae</taxon>
        <taxon>Conger</taxon>
    </lineage>
</organism>
<dbReference type="Gene3D" id="3.30.70.330">
    <property type="match status" value="1"/>
</dbReference>
<dbReference type="PANTHER" id="PTHR15225">
    <property type="entry name" value="INTERFERON-INDUCED PROTEIN 35/NMI N-MYC/STAT INTERACTING PROTEIN"/>
    <property type="match status" value="1"/>
</dbReference>
<evidence type="ECO:0000256" key="2">
    <source>
        <dbReference type="SAM" id="MobiDB-lite"/>
    </source>
</evidence>
<reference evidence="5" key="1">
    <citation type="journal article" date="2023" name="Science">
        <title>Genome structures resolve the early diversification of teleost fishes.</title>
        <authorList>
            <person name="Parey E."/>
            <person name="Louis A."/>
            <person name="Montfort J."/>
            <person name="Bouchez O."/>
            <person name="Roques C."/>
            <person name="Iampietro C."/>
            <person name="Lluch J."/>
            <person name="Castinel A."/>
            <person name="Donnadieu C."/>
            <person name="Desvignes T."/>
            <person name="Floi Bucao C."/>
            <person name="Jouanno E."/>
            <person name="Wen M."/>
            <person name="Mejri S."/>
            <person name="Dirks R."/>
            <person name="Jansen H."/>
            <person name="Henkel C."/>
            <person name="Chen W.J."/>
            <person name="Zahm M."/>
            <person name="Cabau C."/>
            <person name="Klopp C."/>
            <person name="Thompson A.W."/>
            <person name="Robinson-Rechavi M."/>
            <person name="Braasch I."/>
            <person name="Lecointre G."/>
            <person name="Bobe J."/>
            <person name="Postlethwait J.H."/>
            <person name="Berthelot C."/>
            <person name="Roest Crollius H."/>
            <person name="Guiguen Y."/>
        </authorList>
    </citation>
    <scope>NUCLEOTIDE SEQUENCE</scope>
    <source>
        <strain evidence="5">Concon-B</strain>
    </source>
</reference>
<evidence type="ECO:0000256" key="1">
    <source>
        <dbReference type="PROSITE-ProRule" id="PRU00176"/>
    </source>
</evidence>
<dbReference type="GO" id="GO:0003723">
    <property type="term" value="F:RNA binding"/>
    <property type="evidence" value="ECO:0007669"/>
    <property type="project" value="UniProtKB-UniRule"/>
</dbReference>
<evidence type="ECO:0000256" key="3">
    <source>
        <dbReference type="SAM" id="SignalP"/>
    </source>
</evidence>
<evidence type="ECO:0000259" key="4">
    <source>
        <dbReference type="PROSITE" id="PS50102"/>
    </source>
</evidence>
<dbReference type="SUPFAM" id="SSF54928">
    <property type="entry name" value="RNA-binding domain, RBD"/>
    <property type="match status" value="1"/>
</dbReference>
<dbReference type="InterPro" id="IPR035979">
    <property type="entry name" value="RBD_domain_sf"/>
</dbReference>
<feature type="chain" id="PRO_5040133530" description="RRM domain-containing protein" evidence="3">
    <location>
        <begin position="18"/>
        <end position="1130"/>
    </location>
</feature>
<dbReference type="OrthoDB" id="527344at2759"/>
<dbReference type="SMART" id="SM00706">
    <property type="entry name" value="TECPR"/>
    <property type="match status" value="4"/>
</dbReference>
<feature type="region of interest" description="Disordered" evidence="2">
    <location>
        <begin position="426"/>
        <end position="467"/>
    </location>
</feature>
<protein>
    <recommendedName>
        <fullName evidence="4">RRM domain-containing protein</fullName>
    </recommendedName>
</protein>
<feature type="region of interest" description="Disordered" evidence="2">
    <location>
        <begin position="810"/>
        <end position="853"/>
    </location>
</feature>
<dbReference type="Proteomes" id="UP001152803">
    <property type="component" value="Unassembled WGS sequence"/>
</dbReference>
<accession>A0A9Q1CZ55</accession>
<evidence type="ECO:0000313" key="6">
    <source>
        <dbReference type="Proteomes" id="UP001152803"/>
    </source>
</evidence>
<keyword evidence="3" id="KW-0732">Signal</keyword>
<feature type="compositionally biased region" description="Basic and acidic residues" evidence="2">
    <location>
        <begin position="1031"/>
        <end position="1043"/>
    </location>
</feature>
<dbReference type="AlphaFoldDB" id="A0A9Q1CZ55"/>
<gene>
    <name evidence="5" type="ORF">COCON_G00203210</name>
</gene>
<dbReference type="PROSITE" id="PS50102">
    <property type="entry name" value="RRM"/>
    <property type="match status" value="1"/>
</dbReference>
<keyword evidence="1" id="KW-0694">RNA-binding</keyword>